<protein>
    <recommendedName>
        <fullName evidence="2">RNA pseudouridylate synthase</fullName>
    </recommendedName>
    <alternativeName>
        <fullName evidence="3">RNA-uridine isomerase</fullName>
    </alternativeName>
</protein>
<dbReference type="GO" id="GO:0140098">
    <property type="term" value="F:catalytic activity, acting on RNA"/>
    <property type="evidence" value="ECO:0007669"/>
    <property type="project" value="UniProtKB-ARBA"/>
</dbReference>
<accession>A0A7H0SRU3</accession>
<sequence length="335" mass="37641">MGKTISHLRALRNPLPVKDGLNASRIRFPEHTAPLSAYEWLLRVVARQRYRHPSDTDAEVAARFNRGEVVDCYAQPISPDQLMHPGENMWFYRIPAEETPVPFPIRTLAQTQSLLVIDKPPFLATMPRGRHIVETALTKLRRETGNDDLIPAHRLDRLTSGVLAFIVRRQDRGIYQNLFAASKTDKCYEAIADYRPDLFPQESLPLQWTSRLAKTPGTVDARVIDGPANTHTTVIRITPLNSTEQSSIEAIYGPQPPQARYELRPLTGKTHQLRVHMCAAGVPILGDPIYPTVLDHLGADFTKPLQLVAKSLSFVDPLSEEHMCFSSSYPTPLTL</sequence>
<dbReference type="SUPFAM" id="SSF55120">
    <property type="entry name" value="Pseudouridine synthase"/>
    <property type="match status" value="1"/>
</dbReference>
<comment type="catalytic activity">
    <reaction evidence="1">
        <text>a uridine in RNA = a pseudouridine in RNA</text>
        <dbReference type="Rhea" id="RHEA:48348"/>
        <dbReference type="Rhea" id="RHEA-COMP:12068"/>
        <dbReference type="Rhea" id="RHEA-COMP:12069"/>
        <dbReference type="ChEBI" id="CHEBI:65314"/>
        <dbReference type="ChEBI" id="CHEBI:65315"/>
    </reaction>
</comment>
<dbReference type="Pfam" id="PF00849">
    <property type="entry name" value="PseudoU_synth_2"/>
    <property type="match status" value="1"/>
</dbReference>
<dbReference type="Proteomes" id="UP000516320">
    <property type="component" value="Chromosome"/>
</dbReference>
<dbReference type="InterPro" id="IPR006145">
    <property type="entry name" value="PsdUridine_synth_RsuA/RluA"/>
</dbReference>
<dbReference type="InterPro" id="IPR020103">
    <property type="entry name" value="PsdUridine_synth_cat_dom_sf"/>
</dbReference>
<dbReference type="RefSeq" id="WP_187974579.1">
    <property type="nucleotide sequence ID" value="NZ_CP046884.1"/>
</dbReference>
<reference evidence="5 6" key="1">
    <citation type="submission" date="2019-12" db="EMBL/GenBank/DDBJ databases">
        <title>Corynebacterium sp. nov., isolated from feces of the Anser Albifrons in China.</title>
        <authorList>
            <person name="Liu Q."/>
        </authorList>
    </citation>
    <scope>NUCLEOTIDE SEQUENCE [LARGE SCALE GENOMIC DNA]</scope>
    <source>
        <strain evidence="5 6">4H37-19</strain>
    </source>
</reference>
<organism evidence="5 6">
    <name type="scientific">Corynebacterium poyangense</name>
    <dbReference type="NCBI Taxonomy" id="2684405"/>
    <lineage>
        <taxon>Bacteria</taxon>
        <taxon>Bacillati</taxon>
        <taxon>Actinomycetota</taxon>
        <taxon>Actinomycetes</taxon>
        <taxon>Mycobacteriales</taxon>
        <taxon>Corynebacteriaceae</taxon>
        <taxon>Corynebacterium</taxon>
    </lineage>
</organism>
<dbReference type="EMBL" id="CP046884">
    <property type="protein sequence ID" value="QNQ91268.1"/>
    <property type="molecule type" value="Genomic_DNA"/>
</dbReference>
<evidence type="ECO:0000313" key="5">
    <source>
        <dbReference type="EMBL" id="QNQ91268.1"/>
    </source>
</evidence>
<dbReference type="GO" id="GO:0003723">
    <property type="term" value="F:RNA binding"/>
    <property type="evidence" value="ECO:0007669"/>
    <property type="project" value="InterPro"/>
</dbReference>
<dbReference type="AlphaFoldDB" id="A0A7H0SRU3"/>
<evidence type="ECO:0000259" key="4">
    <source>
        <dbReference type="Pfam" id="PF00849"/>
    </source>
</evidence>
<name>A0A7H0SRU3_9CORY</name>
<dbReference type="GO" id="GO:0009982">
    <property type="term" value="F:pseudouridine synthase activity"/>
    <property type="evidence" value="ECO:0007669"/>
    <property type="project" value="InterPro"/>
</dbReference>
<feature type="domain" description="Pseudouridine synthase RsuA/RluA-like" evidence="4">
    <location>
        <begin position="114"/>
        <end position="277"/>
    </location>
</feature>
<dbReference type="KEGG" id="cpoy:GP475_11940"/>
<evidence type="ECO:0000313" key="6">
    <source>
        <dbReference type="Proteomes" id="UP000516320"/>
    </source>
</evidence>
<gene>
    <name evidence="5" type="ORF">GP475_11940</name>
</gene>
<dbReference type="GO" id="GO:0000455">
    <property type="term" value="P:enzyme-directed rRNA pseudouridine synthesis"/>
    <property type="evidence" value="ECO:0007669"/>
    <property type="project" value="TreeGrafter"/>
</dbReference>
<dbReference type="InterPro" id="IPR050188">
    <property type="entry name" value="RluA_PseudoU_synthase"/>
</dbReference>
<dbReference type="PANTHER" id="PTHR21600:SF84">
    <property type="entry name" value="PSEUDOURIDINE SYNTHASE RSUA_RLUA-LIKE DOMAIN-CONTAINING PROTEIN"/>
    <property type="match status" value="1"/>
</dbReference>
<evidence type="ECO:0000256" key="3">
    <source>
        <dbReference type="ARBA" id="ARBA00033164"/>
    </source>
</evidence>
<evidence type="ECO:0000256" key="1">
    <source>
        <dbReference type="ARBA" id="ARBA00000073"/>
    </source>
</evidence>
<dbReference type="PANTHER" id="PTHR21600">
    <property type="entry name" value="MITOCHONDRIAL RNA PSEUDOURIDINE SYNTHASE"/>
    <property type="match status" value="1"/>
</dbReference>
<evidence type="ECO:0000256" key="2">
    <source>
        <dbReference type="ARBA" id="ARBA00031870"/>
    </source>
</evidence>
<dbReference type="Gene3D" id="3.30.2350.10">
    <property type="entry name" value="Pseudouridine synthase"/>
    <property type="match status" value="1"/>
</dbReference>
<keyword evidence="6" id="KW-1185">Reference proteome</keyword>
<proteinExistence type="predicted"/>